<gene>
    <name evidence="1" type="ORF">NPIL_327091</name>
</gene>
<accession>A0A8X6TCF5</accession>
<reference evidence="1" key="1">
    <citation type="submission" date="2020-08" db="EMBL/GenBank/DDBJ databases">
        <title>Multicomponent nature underlies the extraordinary mechanical properties of spider dragline silk.</title>
        <authorList>
            <person name="Kono N."/>
            <person name="Nakamura H."/>
            <person name="Mori M."/>
            <person name="Yoshida Y."/>
            <person name="Ohtoshi R."/>
            <person name="Malay A.D."/>
            <person name="Moran D.A.P."/>
            <person name="Tomita M."/>
            <person name="Numata K."/>
            <person name="Arakawa K."/>
        </authorList>
    </citation>
    <scope>NUCLEOTIDE SEQUENCE</scope>
</reference>
<sequence>MQRARDSLHKGPVVSSPKSVMTTQLAREFSNGGKPERKMINVISLSSTLSDGCKMILVLSPCEVGIELFRNFLHNKKRIISSSLT</sequence>
<comment type="caution">
    <text evidence="1">The sequence shown here is derived from an EMBL/GenBank/DDBJ whole genome shotgun (WGS) entry which is preliminary data.</text>
</comment>
<name>A0A8X6TCF5_NEPPI</name>
<evidence type="ECO:0000313" key="1">
    <source>
        <dbReference type="EMBL" id="GFS99722.1"/>
    </source>
</evidence>
<keyword evidence="2" id="KW-1185">Reference proteome</keyword>
<dbReference type="EMBL" id="BMAW01101510">
    <property type="protein sequence ID" value="GFS99722.1"/>
    <property type="molecule type" value="Genomic_DNA"/>
</dbReference>
<dbReference type="AlphaFoldDB" id="A0A8X6TCF5"/>
<proteinExistence type="predicted"/>
<evidence type="ECO:0000313" key="2">
    <source>
        <dbReference type="Proteomes" id="UP000887013"/>
    </source>
</evidence>
<dbReference type="Proteomes" id="UP000887013">
    <property type="component" value="Unassembled WGS sequence"/>
</dbReference>
<protein>
    <submittedName>
        <fullName evidence="1">Uncharacterized protein</fullName>
    </submittedName>
</protein>
<organism evidence="1 2">
    <name type="scientific">Nephila pilipes</name>
    <name type="common">Giant wood spider</name>
    <name type="synonym">Nephila maculata</name>
    <dbReference type="NCBI Taxonomy" id="299642"/>
    <lineage>
        <taxon>Eukaryota</taxon>
        <taxon>Metazoa</taxon>
        <taxon>Ecdysozoa</taxon>
        <taxon>Arthropoda</taxon>
        <taxon>Chelicerata</taxon>
        <taxon>Arachnida</taxon>
        <taxon>Araneae</taxon>
        <taxon>Araneomorphae</taxon>
        <taxon>Entelegynae</taxon>
        <taxon>Araneoidea</taxon>
        <taxon>Nephilidae</taxon>
        <taxon>Nephila</taxon>
    </lineage>
</organism>